<dbReference type="AlphaFoldDB" id="A0A1G9RG46"/>
<evidence type="ECO:0000259" key="2">
    <source>
        <dbReference type="Pfam" id="PF01757"/>
    </source>
</evidence>
<feature type="transmembrane region" description="Helical" evidence="1">
    <location>
        <begin position="177"/>
        <end position="198"/>
    </location>
</feature>
<keyword evidence="4" id="KW-1185">Reference proteome</keyword>
<feature type="transmembrane region" description="Helical" evidence="1">
    <location>
        <begin position="260"/>
        <end position="282"/>
    </location>
</feature>
<dbReference type="Proteomes" id="UP000198901">
    <property type="component" value="Unassembled WGS sequence"/>
</dbReference>
<dbReference type="EMBL" id="FNGS01000005">
    <property type="protein sequence ID" value="SDM22141.1"/>
    <property type="molecule type" value="Genomic_DNA"/>
</dbReference>
<dbReference type="PANTHER" id="PTHR23028">
    <property type="entry name" value="ACETYLTRANSFERASE"/>
    <property type="match status" value="1"/>
</dbReference>
<dbReference type="GO" id="GO:0016747">
    <property type="term" value="F:acyltransferase activity, transferring groups other than amino-acyl groups"/>
    <property type="evidence" value="ECO:0007669"/>
    <property type="project" value="InterPro"/>
</dbReference>
<evidence type="ECO:0000313" key="3">
    <source>
        <dbReference type="EMBL" id="SDM22141.1"/>
    </source>
</evidence>
<dbReference type="GO" id="GO:0016020">
    <property type="term" value="C:membrane"/>
    <property type="evidence" value="ECO:0007669"/>
    <property type="project" value="TreeGrafter"/>
</dbReference>
<dbReference type="InterPro" id="IPR002656">
    <property type="entry name" value="Acyl_transf_3_dom"/>
</dbReference>
<keyword evidence="3" id="KW-0378">Hydrolase</keyword>
<dbReference type="Pfam" id="PF01757">
    <property type="entry name" value="Acyl_transf_3"/>
    <property type="match status" value="1"/>
</dbReference>
<dbReference type="GO" id="GO:0016787">
    <property type="term" value="F:hydrolase activity"/>
    <property type="evidence" value="ECO:0007669"/>
    <property type="project" value="UniProtKB-KW"/>
</dbReference>
<keyword evidence="1" id="KW-0472">Membrane</keyword>
<name>A0A1G9RG46_9BACT</name>
<feature type="transmembrane region" description="Helical" evidence="1">
    <location>
        <begin position="16"/>
        <end position="33"/>
    </location>
</feature>
<keyword evidence="1" id="KW-0812">Transmembrane</keyword>
<evidence type="ECO:0000313" key="4">
    <source>
        <dbReference type="Proteomes" id="UP000198901"/>
    </source>
</evidence>
<dbReference type="STRING" id="563176.SAMN04488090_2882"/>
<reference evidence="3 4" key="1">
    <citation type="submission" date="2016-10" db="EMBL/GenBank/DDBJ databases">
        <authorList>
            <person name="de Groot N.N."/>
        </authorList>
    </citation>
    <scope>NUCLEOTIDE SEQUENCE [LARGE SCALE GENOMIC DNA]</scope>
    <source>
        <strain evidence="3 4">DSM 21668</strain>
    </source>
</reference>
<dbReference type="InterPro" id="IPR050879">
    <property type="entry name" value="Acyltransferase_3"/>
</dbReference>
<feature type="domain" description="Acyltransferase 3" evidence="2">
    <location>
        <begin position="16"/>
        <end position="341"/>
    </location>
</feature>
<feature type="transmembrane region" description="Helical" evidence="1">
    <location>
        <begin position="87"/>
        <end position="111"/>
    </location>
</feature>
<feature type="transmembrane region" description="Helical" evidence="1">
    <location>
        <begin position="45"/>
        <end position="67"/>
    </location>
</feature>
<keyword evidence="3" id="KW-0808">Transferase</keyword>
<feature type="transmembrane region" description="Helical" evidence="1">
    <location>
        <begin position="237"/>
        <end position="254"/>
    </location>
</feature>
<gene>
    <name evidence="3" type="ORF">SAMN04488090_2882</name>
</gene>
<evidence type="ECO:0000256" key="1">
    <source>
        <dbReference type="SAM" id="Phobius"/>
    </source>
</evidence>
<dbReference type="PANTHER" id="PTHR23028:SF53">
    <property type="entry name" value="ACYL_TRANSF_3 DOMAIN-CONTAINING PROTEIN"/>
    <property type="match status" value="1"/>
</dbReference>
<organism evidence="3 4">
    <name type="scientific">Siphonobacter aquaeclarae</name>
    <dbReference type="NCBI Taxonomy" id="563176"/>
    <lineage>
        <taxon>Bacteria</taxon>
        <taxon>Pseudomonadati</taxon>
        <taxon>Bacteroidota</taxon>
        <taxon>Cytophagia</taxon>
        <taxon>Cytophagales</taxon>
        <taxon>Cytophagaceae</taxon>
        <taxon>Siphonobacter</taxon>
    </lineage>
</organism>
<accession>A0A1G9RG46</accession>
<proteinExistence type="predicted"/>
<protein>
    <submittedName>
        <fullName evidence="3">Peptidoglycan/LPS O-acetylase OafA/YrhL, contains acyltransferase and SGNH-hydrolase domains</fullName>
    </submittedName>
</protein>
<keyword evidence="1" id="KW-1133">Transmembrane helix</keyword>
<feature type="transmembrane region" description="Helical" evidence="1">
    <location>
        <begin position="213"/>
        <end position="230"/>
    </location>
</feature>
<feature type="transmembrane region" description="Helical" evidence="1">
    <location>
        <begin position="322"/>
        <end position="344"/>
    </location>
</feature>
<sequence length="376" mass="42692">MSGNSTPSIMLKNSHFLRFAAASAVIVGHAYVLNGFSDPIETASLGLFPTGQIAVYVFFVISGYTILQSRLQSADTGTFLLKRFLRIFPGLVGSLLFTILLVGSICTSYPLGRYLTMPETWFFWDNLKLFPHTTHVLPGVFQGNPSQGVNGSLWTLSYEILLYAFVACIVPFFRSRWYLFAGLFCAFFLSICLFNDAIARHEILRIVHLQPDQLVIFSTFFMLGMIFRIFREQIPLKGTWAIVAIVAWLGMYYPSSIRGWVPLITIHWVRFFCLSYLVIYAASIPGRLNDFGRFGDLSYGIYIYAYPVQQVIIQYFGATMPIPLQILLAFVLVLPLAWVSWHFVEKPALRYKSLLRADPGVRKEQSLPPESSFKSR</sequence>
<keyword evidence="3" id="KW-0012">Acyltransferase</keyword>
<feature type="transmembrane region" description="Helical" evidence="1">
    <location>
        <begin position="294"/>
        <end position="316"/>
    </location>
</feature>
<dbReference type="GO" id="GO:0000271">
    <property type="term" value="P:polysaccharide biosynthetic process"/>
    <property type="evidence" value="ECO:0007669"/>
    <property type="project" value="TreeGrafter"/>
</dbReference>
<feature type="transmembrane region" description="Helical" evidence="1">
    <location>
        <begin position="151"/>
        <end position="170"/>
    </location>
</feature>